<organism evidence="1">
    <name type="scientific">marine sediment metagenome</name>
    <dbReference type="NCBI Taxonomy" id="412755"/>
    <lineage>
        <taxon>unclassified sequences</taxon>
        <taxon>metagenomes</taxon>
        <taxon>ecological metagenomes</taxon>
    </lineage>
</organism>
<accession>A0A1B6NRH6</accession>
<comment type="caution">
    <text evidence="1">The sequence shown here is derived from an EMBL/GenBank/DDBJ whole genome shotgun (WGS) entry which is preliminary data.</text>
</comment>
<evidence type="ECO:0000313" key="1">
    <source>
        <dbReference type="EMBL" id="KTF06085.1"/>
    </source>
</evidence>
<sequence length="41" mass="4721">MILHRHVHNVVMDTGKLCYINHFLEVGDFFKTTDILAYSAA</sequence>
<name>A0A1B6NRH6_9ZZZZ</name>
<reference evidence="1" key="1">
    <citation type="submission" date="2013-11" db="EMBL/GenBank/DDBJ databases">
        <title>Microbial diversity, functional groups and degradation webs in Northern and Southern Mediterranean and Red Sea marine crude oil polluted sites.</title>
        <authorList>
            <person name="Daffonchio D."/>
            <person name="Mapelli F."/>
            <person name="Ferrer M."/>
            <person name="Richter M."/>
            <person name="Cherif A."/>
            <person name="Malkawi H.I."/>
            <person name="Yakimov M.M."/>
            <person name="Abdel-Fattah Y.R."/>
            <person name="Blaghen M."/>
            <person name="Golyshin P.N."/>
            <person name="Kalogerakis N."/>
            <person name="Boon N."/>
            <person name="Magagnini M."/>
            <person name="Fava F."/>
        </authorList>
    </citation>
    <scope>NUCLEOTIDE SEQUENCE</scope>
</reference>
<dbReference type="AlphaFoldDB" id="A0A1B6NRH6"/>
<dbReference type="EMBL" id="AYSL01001376">
    <property type="protein sequence ID" value="KTF06085.1"/>
    <property type="molecule type" value="Genomic_DNA"/>
</dbReference>
<protein>
    <submittedName>
        <fullName evidence="1">Uncharacterized protein</fullName>
    </submittedName>
</protein>
<proteinExistence type="predicted"/>
<gene>
    <name evidence="1" type="ORF">MGSAQ_002419</name>
</gene>